<dbReference type="GO" id="GO:0005694">
    <property type="term" value="C:chromosome"/>
    <property type="evidence" value="ECO:0007669"/>
    <property type="project" value="TreeGrafter"/>
</dbReference>
<comment type="caution">
    <text evidence="8">The sequence shown here is derived from an EMBL/GenBank/DDBJ whole genome shotgun (WGS) entry which is preliminary data.</text>
</comment>
<dbReference type="GO" id="GO:0009378">
    <property type="term" value="F:four-way junction helicase activity"/>
    <property type="evidence" value="ECO:0007669"/>
    <property type="project" value="TreeGrafter"/>
</dbReference>
<dbReference type="InterPro" id="IPR011545">
    <property type="entry name" value="DEAD/DEAH_box_helicase_dom"/>
</dbReference>
<dbReference type="Proteomes" id="UP000736672">
    <property type="component" value="Unassembled WGS sequence"/>
</dbReference>
<proteinExistence type="inferred from homology"/>
<evidence type="ECO:0000313" key="9">
    <source>
        <dbReference type="Proteomes" id="UP000736672"/>
    </source>
</evidence>
<organism evidence="8 9">
    <name type="scientific">Fusarium solani</name>
    <name type="common">Filamentous fungus</name>
    <dbReference type="NCBI Taxonomy" id="169388"/>
    <lineage>
        <taxon>Eukaryota</taxon>
        <taxon>Fungi</taxon>
        <taxon>Dikarya</taxon>
        <taxon>Ascomycota</taxon>
        <taxon>Pezizomycotina</taxon>
        <taxon>Sordariomycetes</taxon>
        <taxon>Hypocreomycetidae</taxon>
        <taxon>Hypocreales</taxon>
        <taxon>Nectriaceae</taxon>
        <taxon>Fusarium</taxon>
        <taxon>Fusarium solani species complex</taxon>
    </lineage>
</organism>
<dbReference type="GO" id="GO:0043138">
    <property type="term" value="F:3'-5' DNA helicase activity"/>
    <property type="evidence" value="ECO:0007669"/>
    <property type="project" value="UniProtKB-EC"/>
</dbReference>
<dbReference type="SMART" id="SM00487">
    <property type="entry name" value="DEXDc"/>
    <property type="match status" value="1"/>
</dbReference>
<sequence>MGLDSFAYNPDHRVIVCRPCGTCLVPKITSWKSHLRAGPHRMRGDELGLTVDRLSTYDLRPVEELRQWRHDRKRPCLPLEGLTTYEEYICTDDRCDYCTRRVEKMHDHMPAHGKKASQHREDAPLWKACKLQTYFTGKGRIDYFAVEGSPSSPTPRGEASVLVLPTPPLSQEEGMLFNGLKADITQASRDLDEKAGVVQDVGESRADRVPWLVHTGFPAHMRGLRDAEIQSSYSLPPKKLPGGDCGGEGEDNSDLIRILVAAETVLRDAYKLCSDKSLERKMTQQRAKRLNEFRDAGGSSSGKPGGFRSFKNESSLTSYFRRMKQLLVYYYRVVFCEDGHFTRENEDQVLPRDVIEPTPQQQRAMEGIIDALREQDEMAKEKSADEEDDDERDAELKHAIRNFYVSLICQTVGSRPFRSAVLSFCAMLSRKKAFTRREANDDEQRKRCVWNEPGNFNSNLSALTWTAQLILFDFVCFHKQDDEDGIPELLEKMCKKYFQQMAETPFGHILQWRLYLFAASRTAFAKNQARWSLDGQTIDYMGTKLHMEQVSQLVVSEFRQAHSLLYDELLFGANDIAPIEAWRLQDDLDLDDYGGSWLTDERNAEILKGTQDALLRQIEHRAELRGVYVRTDQAGGLSLCPKAMACYEAHVQEFLKRMVTLIHVPPAPPLRAPELLSVTYTNTGRRRCILIWEKMVMVYVRYHKSQEQVGAETENIRFLPRAIGDLLLTYLALVPPLRQVFLRQRKPGALLSPYLWSSLDGEVWRDTAISSCLRRACARAEVPQFQVAWWRQAAASITKEKFSAKERANFDLEEIAAAEEVEDEAALADLAGMSNHSYRTFNHTYAGSTTLTMSTLLHRAYRASQSWRSLFRVDQLLQGKRPHTVSGTQAQGLLNACKKARFRTRPAQKEDGLLKVARRLYNDPGLQLRRPGQRDGMLATLGPRPAEQVIVVLATGSGKTLIVMVGAALEGAATTILILPTVALRGNVLVRLGKVALKHYVWSPGSSKSAPLVIMSAEAACTESFLEYANRLADRQRLDRIVIDECHLTITANDYRRCMSQLGWYVRRVQTQTVWLTATLPPDYQELFIEHNKLVRPHIVRESTNRPNIRYIIRRERGLGTLCQRAARLVQTCWTRKDLFESERDKIILYCQTKELVAELADLLGCPSYTADSGTEEERRAVIEQWLSATDPPAVVATSALGPGFDHPHVRWVIHVGAPNLMTEFSQESGRAGRDGKVAESIVLLSAAWQPQLDRQLGADQEAMQLYLTQQQCSRGIMSQFLDVRSDWRWCMEGDELCGVCPNHHIERRPTDLEFHLPQPQAEEVASGGEGEGEQCSMASEMVFTGPSEVLRQARVCNEVLSRYERDLETMMGCCLYCRVEGKPFEHAAAACARRHDWIRAKQKALRDCKSRGKEWMDLYAVCWMCYQPQEICRAADPDYDGDGSCRFPDMVIPLCFGAYSRPRRTDWFLKHFNQTFRTCQEYMLWLGKSASLGDSRCTQANCVAALLLAELG</sequence>
<evidence type="ECO:0000256" key="4">
    <source>
        <dbReference type="ARBA" id="ARBA00034617"/>
    </source>
</evidence>
<feature type="domain" description="Helicase C-terminal" evidence="7">
    <location>
        <begin position="1135"/>
        <end position="1285"/>
    </location>
</feature>
<evidence type="ECO:0000256" key="5">
    <source>
        <dbReference type="ARBA" id="ARBA00034808"/>
    </source>
</evidence>
<dbReference type="PANTHER" id="PTHR13710:SF154">
    <property type="entry name" value="RECQ HELICASE, PUTATIVE (AFU_ORTHOLOGUE AFUA_6G14720)-RELATED"/>
    <property type="match status" value="1"/>
</dbReference>
<dbReference type="PROSITE" id="PS51192">
    <property type="entry name" value="HELICASE_ATP_BIND_1"/>
    <property type="match status" value="1"/>
</dbReference>
<dbReference type="InterPro" id="IPR027417">
    <property type="entry name" value="P-loop_NTPase"/>
</dbReference>
<evidence type="ECO:0000256" key="1">
    <source>
        <dbReference type="ARBA" id="ARBA00005446"/>
    </source>
</evidence>
<name>A0A9P9K4S2_FUSSL</name>
<dbReference type="InterPro" id="IPR022698">
    <property type="entry name" value="OrsD"/>
</dbReference>
<dbReference type="Pfam" id="PF00271">
    <property type="entry name" value="Helicase_C"/>
    <property type="match status" value="1"/>
</dbReference>
<dbReference type="PANTHER" id="PTHR13710">
    <property type="entry name" value="DNA HELICASE RECQ FAMILY MEMBER"/>
    <property type="match status" value="1"/>
</dbReference>
<evidence type="ECO:0000313" key="8">
    <source>
        <dbReference type="EMBL" id="KAH7244005.1"/>
    </source>
</evidence>
<dbReference type="GO" id="GO:0000724">
    <property type="term" value="P:double-strand break repair via homologous recombination"/>
    <property type="evidence" value="ECO:0007669"/>
    <property type="project" value="TreeGrafter"/>
</dbReference>
<accession>A0A9P9K4S2</accession>
<dbReference type="InterPro" id="IPR001650">
    <property type="entry name" value="Helicase_C-like"/>
</dbReference>
<dbReference type="Pfam" id="PF00270">
    <property type="entry name" value="DEAD"/>
    <property type="match status" value="1"/>
</dbReference>
<gene>
    <name evidence="8" type="ORF">B0J15DRAFT_528661</name>
</gene>
<keyword evidence="9" id="KW-1185">Reference proteome</keyword>
<dbReference type="EMBL" id="JAGTJS010000018">
    <property type="protein sequence ID" value="KAH7244005.1"/>
    <property type="molecule type" value="Genomic_DNA"/>
</dbReference>
<dbReference type="GO" id="GO:0003676">
    <property type="term" value="F:nucleic acid binding"/>
    <property type="evidence" value="ECO:0007669"/>
    <property type="project" value="InterPro"/>
</dbReference>
<feature type="domain" description="Helicase ATP-binding" evidence="6">
    <location>
        <begin position="940"/>
        <end position="1098"/>
    </location>
</feature>
<keyword evidence="3" id="KW-0067">ATP-binding</keyword>
<dbReference type="Pfam" id="PF12013">
    <property type="entry name" value="OrsD"/>
    <property type="match status" value="1"/>
</dbReference>
<dbReference type="SMART" id="SM00490">
    <property type="entry name" value="HELICc"/>
    <property type="match status" value="1"/>
</dbReference>
<comment type="catalytic activity">
    <reaction evidence="4">
        <text>Couples ATP hydrolysis with the unwinding of duplex DNA by translocating in the 3'-5' direction.</text>
        <dbReference type="EC" id="5.6.2.4"/>
    </reaction>
</comment>
<dbReference type="InterPro" id="IPR014001">
    <property type="entry name" value="Helicase_ATP-bd"/>
</dbReference>
<dbReference type="PROSITE" id="PS51194">
    <property type="entry name" value="HELICASE_CTER"/>
    <property type="match status" value="1"/>
</dbReference>
<dbReference type="GO" id="GO:0005524">
    <property type="term" value="F:ATP binding"/>
    <property type="evidence" value="ECO:0007669"/>
    <property type="project" value="UniProtKB-KW"/>
</dbReference>
<protein>
    <recommendedName>
        <fullName evidence="5">DNA 3'-5' helicase</fullName>
        <ecNumber evidence="5">5.6.2.4</ecNumber>
    </recommendedName>
</protein>
<evidence type="ECO:0000256" key="3">
    <source>
        <dbReference type="ARBA" id="ARBA00022840"/>
    </source>
</evidence>
<dbReference type="EC" id="5.6.2.4" evidence="5"/>
<dbReference type="Gene3D" id="3.40.50.300">
    <property type="entry name" value="P-loop containing nucleotide triphosphate hydrolases"/>
    <property type="match status" value="2"/>
</dbReference>
<evidence type="ECO:0000259" key="6">
    <source>
        <dbReference type="PROSITE" id="PS51192"/>
    </source>
</evidence>
<dbReference type="OrthoDB" id="5075206at2759"/>
<evidence type="ECO:0000256" key="2">
    <source>
        <dbReference type="ARBA" id="ARBA00022741"/>
    </source>
</evidence>
<reference evidence="8" key="1">
    <citation type="journal article" date="2021" name="Nat. Commun.">
        <title>Genetic determinants of endophytism in the Arabidopsis root mycobiome.</title>
        <authorList>
            <person name="Mesny F."/>
            <person name="Miyauchi S."/>
            <person name="Thiergart T."/>
            <person name="Pickel B."/>
            <person name="Atanasova L."/>
            <person name="Karlsson M."/>
            <person name="Huettel B."/>
            <person name="Barry K.W."/>
            <person name="Haridas S."/>
            <person name="Chen C."/>
            <person name="Bauer D."/>
            <person name="Andreopoulos W."/>
            <person name="Pangilinan J."/>
            <person name="LaButti K."/>
            <person name="Riley R."/>
            <person name="Lipzen A."/>
            <person name="Clum A."/>
            <person name="Drula E."/>
            <person name="Henrissat B."/>
            <person name="Kohler A."/>
            <person name="Grigoriev I.V."/>
            <person name="Martin F.M."/>
            <person name="Hacquard S."/>
        </authorList>
    </citation>
    <scope>NUCLEOTIDE SEQUENCE</scope>
    <source>
        <strain evidence="8">FSSC 5 MPI-SDFR-AT-0091</strain>
    </source>
</reference>
<dbReference type="GO" id="GO:0005737">
    <property type="term" value="C:cytoplasm"/>
    <property type="evidence" value="ECO:0007669"/>
    <property type="project" value="TreeGrafter"/>
</dbReference>
<evidence type="ECO:0000259" key="7">
    <source>
        <dbReference type="PROSITE" id="PS51194"/>
    </source>
</evidence>
<comment type="similarity">
    <text evidence="1">Belongs to the helicase family. RecQ subfamily.</text>
</comment>
<dbReference type="SUPFAM" id="SSF52540">
    <property type="entry name" value="P-loop containing nucleoside triphosphate hydrolases"/>
    <property type="match status" value="1"/>
</dbReference>
<keyword evidence="2" id="KW-0547">Nucleotide-binding</keyword>